<dbReference type="EMBL" id="LRGB01022368">
    <property type="protein sequence ID" value="KZR97182.1"/>
    <property type="molecule type" value="Genomic_DNA"/>
</dbReference>
<evidence type="ECO:0000313" key="1">
    <source>
        <dbReference type="EMBL" id="KZR97182.1"/>
    </source>
</evidence>
<proteinExistence type="predicted"/>
<evidence type="ECO:0000313" key="2">
    <source>
        <dbReference type="Proteomes" id="UP000076858"/>
    </source>
</evidence>
<reference evidence="1 2" key="1">
    <citation type="submission" date="2016-03" db="EMBL/GenBank/DDBJ databases">
        <title>EvidentialGene: Evidence-directed Construction of Genes on Genomes.</title>
        <authorList>
            <person name="Gilbert D.G."/>
            <person name="Choi J.-H."/>
            <person name="Mockaitis K."/>
            <person name="Colbourne J."/>
            <person name="Pfrender M."/>
        </authorList>
    </citation>
    <scope>NUCLEOTIDE SEQUENCE [LARGE SCALE GENOMIC DNA]</scope>
    <source>
        <strain evidence="1 2">Xinb3</strain>
        <tissue evidence="1">Complete organism</tissue>
    </source>
</reference>
<gene>
    <name evidence="1" type="ORF">APZ42_008088</name>
</gene>
<dbReference type="AlphaFoldDB" id="A0A164EVL5"/>
<keyword evidence="2" id="KW-1185">Reference proteome</keyword>
<accession>A0A164EVL5</accession>
<name>A0A164EVL5_9CRUS</name>
<dbReference type="OrthoDB" id="6342192at2759"/>
<protein>
    <submittedName>
        <fullName evidence="1">Uncharacterized protein</fullName>
    </submittedName>
</protein>
<dbReference type="Proteomes" id="UP000076858">
    <property type="component" value="Unassembled WGS sequence"/>
</dbReference>
<sequence>MRRLQDRISQTDYLVNVTKELERCGKSALFSLNGMEKILIVINIPTPELYTSYALGFTNATEPLATPLLVEVHSNRSYDSIDSHNTTERKIPASLAAEIKQAAHHQYTRDLALDQVNRLANEIRRLQCEN</sequence>
<comment type="caution">
    <text evidence="1">The sequence shown here is derived from an EMBL/GenBank/DDBJ whole genome shotgun (WGS) entry which is preliminary data.</text>
</comment>
<organism evidence="1 2">
    <name type="scientific">Daphnia magna</name>
    <dbReference type="NCBI Taxonomy" id="35525"/>
    <lineage>
        <taxon>Eukaryota</taxon>
        <taxon>Metazoa</taxon>
        <taxon>Ecdysozoa</taxon>
        <taxon>Arthropoda</taxon>
        <taxon>Crustacea</taxon>
        <taxon>Branchiopoda</taxon>
        <taxon>Diplostraca</taxon>
        <taxon>Cladocera</taxon>
        <taxon>Anomopoda</taxon>
        <taxon>Daphniidae</taxon>
        <taxon>Daphnia</taxon>
    </lineage>
</organism>